<dbReference type="InterPro" id="IPR025946">
    <property type="entry name" value="CABIT_dom"/>
</dbReference>
<organism evidence="2 3">
    <name type="scientific">Elysia crispata</name>
    <name type="common">lettuce slug</name>
    <dbReference type="NCBI Taxonomy" id="231223"/>
    <lineage>
        <taxon>Eukaryota</taxon>
        <taxon>Metazoa</taxon>
        <taxon>Spiralia</taxon>
        <taxon>Lophotrochozoa</taxon>
        <taxon>Mollusca</taxon>
        <taxon>Gastropoda</taxon>
        <taxon>Heterobranchia</taxon>
        <taxon>Euthyneura</taxon>
        <taxon>Panpulmonata</taxon>
        <taxon>Sacoglossa</taxon>
        <taxon>Placobranchoidea</taxon>
        <taxon>Plakobranchidae</taxon>
        <taxon>Elysia</taxon>
    </lineage>
</organism>
<evidence type="ECO:0000259" key="1">
    <source>
        <dbReference type="Pfam" id="PF12736"/>
    </source>
</evidence>
<reference evidence="2" key="1">
    <citation type="journal article" date="2023" name="G3 (Bethesda)">
        <title>A reference genome for the long-term kleptoplast-retaining sea slug Elysia crispata morphotype clarki.</title>
        <authorList>
            <person name="Eastman K.E."/>
            <person name="Pendleton A.L."/>
            <person name="Shaikh M.A."/>
            <person name="Suttiyut T."/>
            <person name="Ogas R."/>
            <person name="Tomko P."/>
            <person name="Gavelis G."/>
            <person name="Widhalm J.R."/>
            <person name="Wisecaver J.H."/>
        </authorList>
    </citation>
    <scope>NUCLEOTIDE SEQUENCE</scope>
    <source>
        <strain evidence="2">ECLA1</strain>
    </source>
</reference>
<dbReference type="Proteomes" id="UP001283361">
    <property type="component" value="Unassembled WGS sequence"/>
</dbReference>
<name>A0AAE1AFE0_9GAST</name>
<dbReference type="EMBL" id="JAWDGP010001927">
    <property type="protein sequence ID" value="KAK3786919.1"/>
    <property type="molecule type" value="Genomic_DNA"/>
</dbReference>
<dbReference type="AlphaFoldDB" id="A0AAE1AFE0"/>
<protein>
    <recommendedName>
        <fullName evidence="1">CABIT domain-containing protein</fullName>
    </recommendedName>
</protein>
<sequence>MTSYNYQVSGAQVNPEQDGEGALLYKTSFNFLGDSNYQWSERAQGLSEILQQESLPLVVKLCSDNVVKSSAQSPVDLQRPLLLYKEVKGKKLHAKNLRRSSAVRDVNRVVYQLAGSHITIPESFQGFFRAVESRDEPLQVVADVSRLMPASFLNSEPTEGYVCISSLGTETLYQKTSLPNGLYRPNSILEDTITYVNKRKSEKKKLVRCLNCSDERGKHVLFPLEERGRFYIAEPSAKFAKHRNVDSGCRIYKWTEFDPIKIKGLRVKMLHGRQPQQECQFTGFIELAQVTEEHTLIGATMSSSPRLFEMAVTTEPFFIVAKNSHDLDTTPLQQKCLKFAKNECDEYMQAIKVKKDYDIDHVNGSQ</sequence>
<evidence type="ECO:0000313" key="3">
    <source>
        <dbReference type="Proteomes" id="UP001283361"/>
    </source>
</evidence>
<keyword evidence="3" id="KW-1185">Reference proteome</keyword>
<feature type="domain" description="CABIT" evidence="1">
    <location>
        <begin position="55"/>
        <end position="232"/>
    </location>
</feature>
<accession>A0AAE1AFE0</accession>
<gene>
    <name evidence="2" type="ORF">RRG08_037384</name>
</gene>
<proteinExistence type="predicted"/>
<dbReference type="Pfam" id="PF12736">
    <property type="entry name" value="CABIT"/>
    <property type="match status" value="1"/>
</dbReference>
<evidence type="ECO:0000313" key="2">
    <source>
        <dbReference type="EMBL" id="KAK3786919.1"/>
    </source>
</evidence>
<comment type="caution">
    <text evidence="2">The sequence shown here is derived from an EMBL/GenBank/DDBJ whole genome shotgun (WGS) entry which is preliminary data.</text>
</comment>